<proteinExistence type="predicted"/>
<evidence type="ECO:0000313" key="1">
    <source>
        <dbReference type="EMBL" id="GJS79960.1"/>
    </source>
</evidence>
<gene>
    <name evidence="1" type="ORF">Tco_0729841</name>
</gene>
<keyword evidence="2" id="KW-1185">Reference proteome</keyword>
<dbReference type="Proteomes" id="UP001151760">
    <property type="component" value="Unassembled WGS sequence"/>
</dbReference>
<organism evidence="1 2">
    <name type="scientific">Tanacetum coccineum</name>
    <dbReference type="NCBI Taxonomy" id="301880"/>
    <lineage>
        <taxon>Eukaryota</taxon>
        <taxon>Viridiplantae</taxon>
        <taxon>Streptophyta</taxon>
        <taxon>Embryophyta</taxon>
        <taxon>Tracheophyta</taxon>
        <taxon>Spermatophyta</taxon>
        <taxon>Magnoliopsida</taxon>
        <taxon>eudicotyledons</taxon>
        <taxon>Gunneridae</taxon>
        <taxon>Pentapetalae</taxon>
        <taxon>asterids</taxon>
        <taxon>campanulids</taxon>
        <taxon>Asterales</taxon>
        <taxon>Asteraceae</taxon>
        <taxon>Asteroideae</taxon>
        <taxon>Anthemideae</taxon>
        <taxon>Anthemidinae</taxon>
        <taxon>Tanacetum</taxon>
    </lineage>
</organism>
<name>A0ABQ4YSH9_9ASTR</name>
<evidence type="ECO:0000313" key="2">
    <source>
        <dbReference type="Proteomes" id="UP001151760"/>
    </source>
</evidence>
<reference evidence="1" key="1">
    <citation type="journal article" date="2022" name="Int. J. Mol. Sci.">
        <title>Draft Genome of Tanacetum Coccineum: Genomic Comparison of Closely Related Tanacetum-Family Plants.</title>
        <authorList>
            <person name="Yamashiro T."/>
            <person name="Shiraishi A."/>
            <person name="Nakayama K."/>
            <person name="Satake H."/>
        </authorList>
    </citation>
    <scope>NUCLEOTIDE SEQUENCE</scope>
</reference>
<sequence length="330" mass="37698">MLHMESVPTHSNDPLLSGEDRMKLNKLMELYTTLSQRVLDVENPKTSQAVEITKSNERVKKIERRNKSRTLGLKRLRKVGRTSRIDSSKDEGVLDEQEVEVEKTLIEIKAAKPKAVTTAATTTTTAVTRPKARGVVVQDLKLQAEQEEEERLARQKEKDANIAEWDNVQAMIDTDYELAARLQAQEQEELTIEERYGYRVGKRELQEGRYDENVEAEVDDEAEMKKHMEIVPDDEVAIDAIPLATKPPIIVDWKIIKEGKMGYFQIIRADGSSRSMENSTRIQSDSLEAIFFKWSTFCEISESAYLYAGREKVPTYTCNNHRNAQQEASS</sequence>
<accession>A0ABQ4YSH9</accession>
<comment type="caution">
    <text evidence="1">The sequence shown here is derived from an EMBL/GenBank/DDBJ whole genome shotgun (WGS) entry which is preliminary data.</text>
</comment>
<reference evidence="1" key="2">
    <citation type="submission" date="2022-01" db="EMBL/GenBank/DDBJ databases">
        <authorList>
            <person name="Yamashiro T."/>
            <person name="Shiraishi A."/>
            <person name="Satake H."/>
            <person name="Nakayama K."/>
        </authorList>
    </citation>
    <scope>NUCLEOTIDE SEQUENCE</scope>
</reference>
<protein>
    <submittedName>
        <fullName evidence="1">Uncharacterized protein</fullName>
    </submittedName>
</protein>
<dbReference type="EMBL" id="BQNB010010636">
    <property type="protein sequence ID" value="GJS79960.1"/>
    <property type="molecule type" value="Genomic_DNA"/>
</dbReference>